<accession>A0A0N4UF18</accession>
<evidence type="ECO:0000313" key="2">
    <source>
        <dbReference type="Proteomes" id="UP000038040"/>
    </source>
</evidence>
<dbReference type="OrthoDB" id="10261055at2759"/>
<dbReference type="Proteomes" id="UP000038040">
    <property type="component" value="Unplaced"/>
</dbReference>
<dbReference type="STRING" id="318479.A0A0N4UF18"/>
<dbReference type="Gene3D" id="2.70.98.30">
    <property type="entry name" value="Golgi alpha-mannosidase II, domain 4"/>
    <property type="match status" value="1"/>
</dbReference>
<evidence type="ECO:0000313" key="3">
    <source>
        <dbReference type="Proteomes" id="UP000274756"/>
    </source>
</evidence>
<evidence type="ECO:0000313" key="4">
    <source>
        <dbReference type="WBParaSite" id="DME_0000600701-mRNA-1"/>
    </source>
</evidence>
<dbReference type="SUPFAM" id="SSF74650">
    <property type="entry name" value="Galactose mutarotase-like"/>
    <property type="match status" value="1"/>
</dbReference>
<dbReference type="EMBL" id="UYYG01000010">
    <property type="protein sequence ID" value="VDN50973.1"/>
    <property type="molecule type" value="Genomic_DNA"/>
</dbReference>
<evidence type="ECO:0000313" key="1">
    <source>
        <dbReference type="EMBL" id="VDN50973.1"/>
    </source>
</evidence>
<dbReference type="AlphaFoldDB" id="A0A0N4UF18"/>
<protein>
    <submittedName>
        <fullName evidence="4">LO8</fullName>
    </submittedName>
</protein>
<dbReference type="InterPro" id="IPR011013">
    <property type="entry name" value="Gal_mutarotase_sf_dom"/>
</dbReference>
<reference evidence="1 3" key="2">
    <citation type="submission" date="2018-11" db="EMBL/GenBank/DDBJ databases">
        <authorList>
            <consortium name="Pathogen Informatics"/>
        </authorList>
    </citation>
    <scope>NUCLEOTIDE SEQUENCE [LARGE SCALE GENOMIC DNA]</scope>
</reference>
<name>A0A0N4UF18_DRAME</name>
<dbReference type="WBParaSite" id="DME_0000600701-mRNA-1">
    <property type="protein sequence ID" value="DME_0000600701-mRNA-1"/>
    <property type="gene ID" value="DME_0000600701"/>
</dbReference>
<dbReference type="GO" id="GO:0030246">
    <property type="term" value="F:carbohydrate binding"/>
    <property type="evidence" value="ECO:0007669"/>
    <property type="project" value="InterPro"/>
</dbReference>
<keyword evidence="3" id="KW-1185">Reference proteome</keyword>
<organism evidence="2 4">
    <name type="scientific">Dracunculus medinensis</name>
    <name type="common">Guinea worm</name>
    <dbReference type="NCBI Taxonomy" id="318479"/>
    <lineage>
        <taxon>Eukaryota</taxon>
        <taxon>Metazoa</taxon>
        <taxon>Ecdysozoa</taxon>
        <taxon>Nematoda</taxon>
        <taxon>Chromadorea</taxon>
        <taxon>Rhabditida</taxon>
        <taxon>Spirurina</taxon>
        <taxon>Dracunculoidea</taxon>
        <taxon>Dracunculidae</taxon>
        <taxon>Dracunculus</taxon>
    </lineage>
</organism>
<dbReference type="Proteomes" id="UP000274756">
    <property type="component" value="Unassembled WGS sequence"/>
</dbReference>
<sequence>MIKREYYPNVTTMGNFYPMPTAAVLQDITRRVTILSNVEHDRVIKTDDSKGLGSGNDGIPRDILPVNMDFVILIEKISGTAKWFIDGNGFQQQKFNYNTIAGHQALQSLIYPPTLFTRIGKNLHIKFISNDDMVIEFPCDVQLITVRPLNDSPNQRLMILHRAGIYCGGTATTPCRSGDLSTAILSYLKSIHVTKLQRTQLNGIDTIGTKKNVDDEEFSIEPMDFLTYIIDM</sequence>
<dbReference type="GO" id="GO:0005975">
    <property type="term" value="P:carbohydrate metabolic process"/>
    <property type="evidence" value="ECO:0007669"/>
    <property type="project" value="InterPro"/>
</dbReference>
<gene>
    <name evidence="1" type="ORF">DME_LOCUS946</name>
</gene>
<dbReference type="GO" id="GO:0006491">
    <property type="term" value="P:N-glycan processing"/>
    <property type="evidence" value="ECO:0007669"/>
    <property type="project" value="TreeGrafter"/>
</dbReference>
<proteinExistence type="predicted"/>
<dbReference type="InterPro" id="IPR050843">
    <property type="entry name" value="Glycosyl_Hydrlase_38"/>
</dbReference>
<reference evidence="4" key="1">
    <citation type="submission" date="2017-02" db="UniProtKB">
        <authorList>
            <consortium name="WormBaseParasite"/>
        </authorList>
    </citation>
    <scope>IDENTIFICATION</scope>
</reference>
<dbReference type="PANTHER" id="PTHR11607:SF71">
    <property type="entry name" value="ALPHA-MANNOSIDASE"/>
    <property type="match status" value="1"/>
</dbReference>
<dbReference type="PANTHER" id="PTHR11607">
    <property type="entry name" value="ALPHA-MANNOSIDASE"/>
    <property type="match status" value="1"/>
</dbReference>
<dbReference type="GO" id="GO:0004559">
    <property type="term" value="F:alpha-mannosidase activity"/>
    <property type="evidence" value="ECO:0007669"/>
    <property type="project" value="TreeGrafter"/>
</dbReference>
<dbReference type="GO" id="GO:0000139">
    <property type="term" value="C:Golgi membrane"/>
    <property type="evidence" value="ECO:0007669"/>
    <property type="project" value="TreeGrafter"/>
</dbReference>